<dbReference type="PANTHER" id="PTHR30346">
    <property type="entry name" value="TRANSCRIPTIONAL DUAL REGULATOR HCAR-RELATED"/>
    <property type="match status" value="1"/>
</dbReference>
<dbReference type="SUPFAM" id="SSF53850">
    <property type="entry name" value="Periplasmic binding protein-like II"/>
    <property type="match status" value="1"/>
</dbReference>
<dbReference type="PRINTS" id="PR00039">
    <property type="entry name" value="HTHLYSR"/>
</dbReference>
<dbReference type="GO" id="GO:0003677">
    <property type="term" value="F:DNA binding"/>
    <property type="evidence" value="ECO:0007669"/>
    <property type="project" value="UniProtKB-KW"/>
</dbReference>
<dbReference type="Pfam" id="PF03466">
    <property type="entry name" value="LysR_substrate"/>
    <property type="match status" value="1"/>
</dbReference>
<keyword evidence="4" id="KW-0804">Transcription</keyword>
<proteinExistence type="inferred from homology"/>
<reference evidence="6 7" key="1">
    <citation type="submission" date="2019-02" db="EMBL/GenBank/DDBJ databases">
        <title>Deep-cultivation of Planctomycetes and their phenomic and genomic characterization uncovers novel biology.</title>
        <authorList>
            <person name="Wiegand S."/>
            <person name="Jogler M."/>
            <person name="Boedeker C."/>
            <person name="Pinto D."/>
            <person name="Vollmers J."/>
            <person name="Rivas-Marin E."/>
            <person name="Kohn T."/>
            <person name="Peeters S.H."/>
            <person name="Heuer A."/>
            <person name="Rast P."/>
            <person name="Oberbeckmann S."/>
            <person name="Bunk B."/>
            <person name="Jeske O."/>
            <person name="Meyerdierks A."/>
            <person name="Storesund J.E."/>
            <person name="Kallscheuer N."/>
            <person name="Luecker S."/>
            <person name="Lage O.M."/>
            <person name="Pohl T."/>
            <person name="Merkel B.J."/>
            <person name="Hornburger P."/>
            <person name="Mueller R.-W."/>
            <person name="Bruemmer F."/>
            <person name="Labrenz M."/>
            <person name="Spormann A.M."/>
            <person name="Op den Camp H."/>
            <person name="Overmann J."/>
            <person name="Amann R."/>
            <person name="Jetten M.S.M."/>
            <person name="Mascher T."/>
            <person name="Medema M.H."/>
            <person name="Devos D.P."/>
            <person name="Kaster A.-K."/>
            <person name="Ovreas L."/>
            <person name="Rohde M."/>
            <person name="Galperin M.Y."/>
            <person name="Jogler C."/>
        </authorList>
    </citation>
    <scope>NUCLEOTIDE SEQUENCE [LARGE SCALE GENOMIC DNA]</scope>
    <source>
        <strain evidence="6 7">Poly30</strain>
    </source>
</reference>
<evidence type="ECO:0000313" key="7">
    <source>
        <dbReference type="Proteomes" id="UP000320390"/>
    </source>
</evidence>
<dbReference type="InterPro" id="IPR000847">
    <property type="entry name" value="LysR_HTH_N"/>
</dbReference>
<dbReference type="Pfam" id="PF00126">
    <property type="entry name" value="HTH_1"/>
    <property type="match status" value="1"/>
</dbReference>
<dbReference type="OrthoDB" id="280324at2"/>
<gene>
    <name evidence="6" type="primary">cysB</name>
    <name evidence="6" type="ORF">Poly30_19130</name>
</gene>
<dbReference type="CDD" id="cd05466">
    <property type="entry name" value="PBP2_LTTR_substrate"/>
    <property type="match status" value="1"/>
</dbReference>
<sequence length="311" mass="34013">MSHEPIQLHRLEGFFWVARTGGYAKAARAFPYPITQPAVHNQVKKLEDELGVSLFERVAKDRMAPTAAGQRLYDFVRPFYEALPTVLRSVRGGEFGGELRVTSTSLLLRHLVPAWIQRLHANHPDVMVHLEETADDAIDLLRKGSVDLAIDHLYEVPSDIATMPVALVEPRVVLPASHPEAKAILSGKRPFELARLDQTPFVAYAPGQRARDLQFMALAQEEITPPSMLSGTSAEVIMGFVSAGLGWSILPAIAPDGATFDVEGVVSAPLPIQAPGQNEGPAFEIVAAWRKNTPENPLLDAMLEAAPKIER</sequence>
<keyword evidence="2" id="KW-0805">Transcription regulation</keyword>
<evidence type="ECO:0000256" key="3">
    <source>
        <dbReference type="ARBA" id="ARBA00023125"/>
    </source>
</evidence>
<protein>
    <submittedName>
        <fullName evidence="6">HTH-type transcriptional regulator CysB</fullName>
    </submittedName>
</protein>
<dbReference type="InterPro" id="IPR005119">
    <property type="entry name" value="LysR_subst-bd"/>
</dbReference>
<dbReference type="PANTHER" id="PTHR30346:SF0">
    <property type="entry name" value="HCA OPERON TRANSCRIPTIONAL ACTIVATOR HCAR"/>
    <property type="match status" value="1"/>
</dbReference>
<dbReference type="Gene3D" id="1.10.10.10">
    <property type="entry name" value="Winged helix-like DNA-binding domain superfamily/Winged helix DNA-binding domain"/>
    <property type="match status" value="1"/>
</dbReference>
<organism evidence="6 7">
    <name type="scientific">Saltatorellus ferox</name>
    <dbReference type="NCBI Taxonomy" id="2528018"/>
    <lineage>
        <taxon>Bacteria</taxon>
        <taxon>Pseudomonadati</taxon>
        <taxon>Planctomycetota</taxon>
        <taxon>Planctomycetia</taxon>
        <taxon>Planctomycetia incertae sedis</taxon>
        <taxon>Saltatorellus</taxon>
    </lineage>
</organism>
<accession>A0A518EQP0</accession>
<evidence type="ECO:0000313" key="6">
    <source>
        <dbReference type="EMBL" id="QDV06404.1"/>
    </source>
</evidence>
<dbReference type="InterPro" id="IPR036390">
    <property type="entry name" value="WH_DNA-bd_sf"/>
</dbReference>
<evidence type="ECO:0000259" key="5">
    <source>
        <dbReference type="PROSITE" id="PS50931"/>
    </source>
</evidence>
<dbReference type="InterPro" id="IPR036388">
    <property type="entry name" value="WH-like_DNA-bd_sf"/>
</dbReference>
<comment type="similarity">
    <text evidence="1">Belongs to the LysR transcriptional regulatory family.</text>
</comment>
<evidence type="ECO:0000256" key="4">
    <source>
        <dbReference type="ARBA" id="ARBA00023163"/>
    </source>
</evidence>
<dbReference type="PROSITE" id="PS50931">
    <property type="entry name" value="HTH_LYSR"/>
    <property type="match status" value="1"/>
</dbReference>
<dbReference type="AlphaFoldDB" id="A0A518EQP0"/>
<feature type="domain" description="HTH lysR-type" evidence="5">
    <location>
        <begin position="6"/>
        <end position="66"/>
    </location>
</feature>
<dbReference type="GO" id="GO:0032993">
    <property type="term" value="C:protein-DNA complex"/>
    <property type="evidence" value="ECO:0007669"/>
    <property type="project" value="TreeGrafter"/>
</dbReference>
<dbReference type="EMBL" id="CP036434">
    <property type="protein sequence ID" value="QDV06404.1"/>
    <property type="molecule type" value="Genomic_DNA"/>
</dbReference>
<keyword evidence="7" id="KW-1185">Reference proteome</keyword>
<keyword evidence="3" id="KW-0238">DNA-binding</keyword>
<name>A0A518EQP0_9BACT</name>
<evidence type="ECO:0000256" key="1">
    <source>
        <dbReference type="ARBA" id="ARBA00009437"/>
    </source>
</evidence>
<evidence type="ECO:0000256" key="2">
    <source>
        <dbReference type="ARBA" id="ARBA00023015"/>
    </source>
</evidence>
<dbReference type="Gene3D" id="3.40.190.10">
    <property type="entry name" value="Periplasmic binding protein-like II"/>
    <property type="match status" value="2"/>
</dbReference>
<dbReference type="Proteomes" id="UP000320390">
    <property type="component" value="Chromosome"/>
</dbReference>
<dbReference type="RefSeq" id="WP_145196554.1">
    <property type="nucleotide sequence ID" value="NZ_CP036434.1"/>
</dbReference>
<dbReference type="SUPFAM" id="SSF46785">
    <property type="entry name" value="Winged helix' DNA-binding domain"/>
    <property type="match status" value="1"/>
</dbReference>
<dbReference type="GO" id="GO:0003700">
    <property type="term" value="F:DNA-binding transcription factor activity"/>
    <property type="evidence" value="ECO:0007669"/>
    <property type="project" value="InterPro"/>
</dbReference>